<dbReference type="GO" id="GO:0016020">
    <property type="term" value="C:membrane"/>
    <property type="evidence" value="ECO:0007669"/>
    <property type="project" value="UniProtKB-SubCell"/>
</dbReference>
<dbReference type="AlphaFoldDB" id="A0A1Y3BDM2"/>
<dbReference type="InterPro" id="IPR001902">
    <property type="entry name" value="SLC26A/SulP_fam"/>
</dbReference>
<evidence type="ECO:0000256" key="4">
    <source>
        <dbReference type="ARBA" id="ARBA00023136"/>
    </source>
</evidence>
<dbReference type="GO" id="GO:0055085">
    <property type="term" value="P:transmembrane transport"/>
    <property type="evidence" value="ECO:0007669"/>
    <property type="project" value="InterPro"/>
</dbReference>
<keyword evidence="2 5" id="KW-0812">Transmembrane</keyword>
<organism evidence="7 8">
    <name type="scientific">Euroglyphus maynei</name>
    <name type="common">Mayne's house dust mite</name>
    <dbReference type="NCBI Taxonomy" id="6958"/>
    <lineage>
        <taxon>Eukaryota</taxon>
        <taxon>Metazoa</taxon>
        <taxon>Ecdysozoa</taxon>
        <taxon>Arthropoda</taxon>
        <taxon>Chelicerata</taxon>
        <taxon>Arachnida</taxon>
        <taxon>Acari</taxon>
        <taxon>Acariformes</taxon>
        <taxon>Sarcoptiformes</taxon>
        <taxon>Astigmata</taxon>
        <taxon>Psoroptidia</taxon>
        <taxon>Analgoidea</taxon>
        <taxon>Pyroglyphidae</taxon>
        <taxon>Pyroglyphinae</taxon>
        <taxon>Euroglyphus</taxon>
    </lineage>
</organism>
<feature type="transmembrane region" description="Helical" evidence="5">
    <location>
        <begin position="266"/>
        <end position="288"/>
    </location>
</feature>
<comment type="subcellular location">
    <subcellularLocation>
        <location evidence="1">Membrane</location>
        <topology evidence="1">Multi-pass membrane protein</topology>
    </subcellularLocation>
</comment>
<feature type="transmembrane region" description="Helical" evidence="5">
    <location>
        <begin position="181"/>
        <end position="199"/>
    </location>
</feature>
<keyword evidence="4 5" id="KW-0472">Membrane</keyword>
<keyword evidence="8" id="KW-1185">Reference proteome</keyword>
<comment type="caution">
    <text evidence="7">The sequence shown here is derived from an EMBL/GenBank/DDBJ whole genome shotgun (WGS) entry which is preliminary data.</text>
</comment>
<sequence>MNDNNDNNESKSCCCSFLIDPIRNVWPSSQTQRTSPSQIKSKSIIITWLQTVIPILHWLPNYDFRHDLLNDIIAGCTILALHIPQGLAYGRLAGVEPINGLYVSLFPVIIYAILGTSRQVSIGTFAVISIACRDALESFDLHQSIVLKDQNFHTSSLLSSTNGTTTTPSPIPDDLPTPIEILSTLALFVGIIQFLMGFLRLGILSIILSEILISAFVTACSYHVFTSQIFALIDVDSKADGDDFELPLPFDIVKSWSRFIVRIPKANLTTVIISATCIAILIACKYGLQPFLMKRFKLKNLVIPIDIMVIIFATLISSLADLNGNYEVKIIPAIPKA</sequence>
<evidence type="ECO:0000256" key="1">
    <source>
        <dbReference type="ARBA" id="ARBA00004141"/>
    </source>
</evidence>
<dbReference type="EMBL" id="MUJZ01025249">
    <property type="protein sequence ID" value="OTF79021.1"/>
    <property type="molecule type" value="Genomic_DNA"/>
</dbReference>
<dbReference type="InterPro" id="IPR011547">
    <property type="entry name" value="SLC26A/SulP_dom"/>
</dbReference>
<evidence type="ECO:0000256" key="2">
    <source>
        <dbReference type="ARBA" id="ARBA00022692"/>
    </source>
</evidence>
<feature type="domain" description="SLC26A/SulP transporter" evidence="6">
    <location>
        <begin position="68"/>
        <end position="336"/>
    </location>
</feature>
<dbReference type="PANTHER" id="PTHR11814">
    <property type="entry name" value="SULFATE TRANSPORTER"/>
    <property type="match status" value="1"/>
</dbReference>
<feature type="transmembrane region" description="Helical" evidence="5">
    <location>
        <begin position="97"/>
        <end position="114"/>
    </location>
</feature>
<reference evidence="7 8" key="1">
    <citation type="submission" date="2017-03" db="EMBL/GenBank/DDBJ databases">
        <title>Genome Survey of Euroglyphus maynei.</title>
        <authorList>
            <person name="Arlian L.G."/>
            <person name="Morgan M.S."/>
            <person name="Rider S.D."/>
        </authorList>
    </citation>
    <scope>NUCLEOTIDE SEQUENCE [LARGE SCALE GENOMIC DNA]</scope>
    <source>
        <strain evidence="7">Arlian Lab</strain>
        <tissue evidence="7">Whole body</tissue>
    </source>
</reference>
<accession>A0A1Y3BDM2</accession>
<feature type="transmembrane region" description="Helical" evidence="5">
    <location>
        <begin position="300"/>
        <end position="320"/>
    </location>
</feature>
<keyword evidence="3 5" id="KW-1133">Transmembrane helix</keyword>
<evidence type="ECO:0000256" key="3">
    <source>
        <dbReference type="ARBA" id="ARBA00022989"/>
    </source>
</evidence>
<evidence type="ECO:0000313" key="8">
    <source>
        <dbReference type="Proteomes" id="UP000194236"/>
    </source>
</evidence>
<dbReference type="Proteomes" id="UP000194236">
    <property type="component" value="Unassembled WGS sequence"/>
</dbReference>
<proteinExistence type="predicted"/>
<name>A0A1Y3BDM2_EURMA</name>
<evidence type="ECO:0000256" key="5">
    <source>
        <dbReference type="SAM" id="Phobius"/>
    </source>
</evidence>
<dbReference type="Pfam" id="PF00916">
    <property type="entry name" value="Sulfate_transp"/>
    <property type="match status" value="1"/>
</dbReference>
<evidence type="ECO:0000313" key="7">
    <source>
        <dbReference type="EMBL" id="OTF79021.1"/>
    </source>
</evidence>
<dbReference type="OrthoDB" id="10056540at2759"/>
<feature type="transmembrane region" description="Helical" evidence="5">
    <location>
        <begin position="211"/>
        <end position="233"/>
    </location>
</feature>
<protein>
    <recommendedName>
        <fullName evidence="6">SLC26A/SulP transporter domain-containing protein</fullName>
    </recommendedName>
</protein>
<evidence type="ECO:0000259" key="6">
    <source>
        <dbReference type="Pfam" id="PF00916"/>
    </source>
</evidence>
<gene>
    <name evidence="7" type="ORF">BLA29_005755</name>
</gene>